<feature type="compositionally biased region" description="Polar residues" evidence="4">
    <location>
        <begin position="71"/>
        <end position="82"/>
    </location>
</feature>
<evidence type="ECO:0000256" key="3">
    <source>
        <dbReference type="PROSITE-ProRule" id="PRU01191"/>
    </source>
</evidence>
<name>A0AAP0X6P9_LIQFO</name>
<dbReference type="PANTHER" id="PTHR31636">
    <property type="entry name" value="OSJNBA0084A10.13 PROTEIN-RELATED"/>
    <property type="match status" value="1"/>
</dbReference>
<protein>
    <recommendedName>
        <fullName evidence="7">Scarecrow-like protein 1</fullName>
    </recommendedName>
</protein>
<feature type="region of interest" description="SAW" evidence="3">
    <location>
        <begin position="503"/>
        <end position="513"/>
    </location>
</feature>
<dbReference type="Pfam" id="PF03514">
    <property type="entry name" value="GRAS"/>
    <property type="match status" value="1"/>
</dbReference>
<organism evidence="5 6">
    <name type="scientific">Liquidambar formosana</name>
    <name type="common">Formosan gum</name>
    <dbReference type="NCBI Taxonomy" id="63359"/>
    <lineage>
        <taxon>Eukaryota</taxon>
        <taxon>Viridiplantae</taxon>
        <taxon>Streptophyta</taxon>
        <taxon>Embryophyta</taxon>
        <taxon>Tracheophyta</taxon>
        <taxon>Spermatophyta</taxon>
        <taxon>Magnoliopsida</taxon>
        <taxon>eudicotyledons</taxon>
        <taxon>Gunneridae</taxon>
        <taxon>Pentapetalae</taxon>
        <taxon>Saxifragales</taxon>
        <taxon>Altingiaceae</taxon>
        <taxon>Liquidambar</taxon>
    </lineage>
</organism>
<dbReference type="AlphaFoldDB" id="A0AAP0X6P9"/>
<accession>A0AAP0X6P9</accession>
<feature type="short sequence motif" description="VHIID" evidence="3">
    <location>
        <begin position="315"/>
        <end position="319"/>
    </location>
</feature>
<dbReference type="InterPro" id="IPR005202">
    <property type="entry name" value="TF_GRAS"/>
</dbReference>
<evidence type="ECO:0000313" key="6">
    <source>
        <dbReference type="Proteomes" id="UP001415857"/>
    </source>
</evidence>
<proteinExistence type="inferred from homology"/>
<evidence type="ECO:0000256" key="2">
    <source>
        <dbReference type="ARBA" id="ARBA00023163"/>
    </source>
</evidence>
<feature type="region of interest" description="Leucine repeat II (LRII)" evidence="3">
    <location>
        <begin position="365"/>
        <end position="397"/>
    </location>
</feature>
<keyword evidence="2" id="KW-0804">Transcription</keyword>
<comment type="caution">
    <text evidence="5">The sequence shown here is derived from an EMBL/GenBank/DDBJ whole genome shotgun (WGS) entry which is preliminary data.</text>
</comment>
<comment type="caution">
    <text evidence="3">Lacks conserved residue(s) required for the propagation of feature annotation.</text>
</comment>
<keyword evidence="6" id="KW-1185">Reference proteome</keyword>
<dbReference type="PROSITE" id="PS50985">
    <property type="entry name" value="GRAS"/>
    <property type="match status" value="1"/>
</dbReference>
<feature type="region of interest" description="Leucine repeat I (LRI)" evidence="3">
    <location>
        <begin position="205"/>
        <end position="265"/>
    </location>
</feature>
<evidence type="ECO:0000256" key="4">
    <source>
        <dbReference type="SAM" id="MobiDB-lite"/>
    </source>
</evidence>
<gene>
    <name evidence="5" type="ORF">L1049_021143</name>
</gene>
<evidence type="ECO:0000313" key="5">
    <source>
        <dbReference type="EMBL" id="KAK9293156.1"/>
    </source>
</evidence>
<feature type="region of interest" description="Disordered" evidence="4">
    <location>
        <begin position="65"/>
        <end position="114"/>
    </location>
</feature>
<evidence type="ECO:0000256" key="1">
    <source>
        <dbReference type="ARBA" id="ARBA00023015"/>
    </source>
</evidence>
<dbReference type="Proteomes" id="UP001415857">
    <property type="component" value="Unassembled WGS sequence"/>
</dbReference>
<comment type="similarity">
    <text evidence="3">Belongs to the GRAS family.</text>
</comment>
<sequence length="513" mass="56782">MSLVRPVDSSASSYGESRIYKFNGTSNGSGLSTQVFNANKQKLKYGSESYHFEDYNQQYFLDSPNEEHHASQASFNRPSNSGVPRPTFCPQGSDSSTTAQNSFNSSFGCNPDPLNHDEDDIRIKLKELEIALLNDDEDDDYYGVSYGPDQSMDIDSEWGDSIKNLLLPNSPNESSSSDSNLSSMSSNKEISLLPAIRRPGTARPSTPRQLLFNCAAALSEGKTEEASALIAELRQMVSIQGDPPQRIAAYMVEGLVARMAASGKGLYKALKCKEPPTSDRLSAMQILFEVCPCFKFGFMAANGAIAEAFKDEDRVHIIDFDINQGSQYITLIQALSARPVKPPSVRITGVDDPESVQRPVSGLKVIGQRLEKFAEALGVPFEFHAIAAKTADVTPSMLNCRPDEALVVNFAFQLHHMPDESVSTVNQRDQLLRMVKSLNPKLVTVVEQDVNTNTAPFFPRFIEAYNYYSAVFESLDVTLPRESPDRMNVEKQCLARDIVNIVACEGEERIERY</sequence>
<feature type="region of interest" description="Disordered" evidence="4">
    <location>
        <begin position="163"/>
        <end position="185"/>
    </location>
</feature>
<evidence type="ECO:0008006" key="7">
    <source>
        <dbReference type="Google" id="ProtNLM"/>
    </source>
</evidence>
<keyword evidence="1" id="KW-0805">Transcription regulation</keyword>
<reference evidence="5 6" key="1">
    <citation type="journal article" date="2024" name="Plant J.">
        <title>Genome sequences and population genomics reveal climatic adaptation and genomic divergence between two closely related sweetgum species.</title>
        <authorList>
            <person name="Xu W.Q."/>
            <person name="Ren C.Q."/>
            <person name="Zhang X.Y."/>
            <person name="Comes H.P."/>
            <person name="Liu X.H."/>
            <person name="Li Y.G."/>
            <person name="Kettle C.J."/>
            <person name="Jalonen R."/>
            <person name="Gaisberger H."/>
            <person name="Ma Y.Z."/>
            <person name="Qiu Y.X."/>
        </authorList>
    </citation>
    <scope>NUCLEOTIDE SEQUENCE [LARGE SCALE GENOMIC DNA]</scope>
    <source>
        <strain evidence="5">Hangzhou</strain>
    </source>
</reference>
<feature type="region of interest" description="VHIID" evidence="3">
    <location>
        <begin position="284"/>
        <end position="349"/>
    </location>
</feature>
<feature type="compositionally biased region" description="Low complexity" evidence="4">
    <location>
        <begin position="164"/>
        <end position="185"/>
    </location>
</feature>
<feature type="compositionally biased region" description="Polar residues" evidence="4">
    <location>
        <begin position="90"/>
        <end position="108"/>
    </location>
</feature>
<dbReference type="EMBL" id="JBBPBK010000001">
    <property type="protein sequence ID" value="KAK9293156.1"/>
    <property type="molecule type" value="Genomic_DNA"/>
</dbReference>